<comment type="caution">
    <text evidence="1">The sequence shown here is derived from an EMBL/GenBank/DDBJ whole genome shotgun (WGS) entry which is preliminary data.</text>
</comment>
<accession>A0A0F9MRN3</accession>
<protein>
    <submittedName>
        <fullName evidence="1">Uncharacterized protein</fullName>
    </submittedName>
</protein>
<sequence>EVYKETYVFINPNQEKSAENRWVKIQKYKISNPDSTTVTFSPDLILLVNSFDFWLRKILHRKGILMPKNDIKGFGKLMKSYNIK</sequence>
<evidence type="ECO:0000313" key="1">
    <source>
        <dbReference type="EMBL" id="KKM79310.1"/>
    </source>
</evidence>
<name>A0A0F9MRN3_9ZZZZ</name>
<proteinExistence type="predicted"/>
<feature type="non-terminal residue" evidence="1">
    <location>
        <position position="1"/>
    </location>
</feature>
<organism evidence="1">
    <name type="scientific">marine sediment metagenome</name>
    <dbReference type="NCBI Taxonomy" id="412755"/>
    <lineage>
        <taxon>unclassified sequences</taxon>
        <taxon>metagenomes</taxon>
        <taxon>ecological metagenomes</taxon>
    </lineage>
</organism>
<dbReference type="EMBL" id="LAZR01008351">
    <property type="protein sequence ID" value="KKM79310.1"/>
    <property type="molecule type" value="Genomic_DNA"/>
</dbReference>
<dbReference type="AlphaFoldDB" id="A0A0F9MRN3"/>
<reference evidence="1" key="1">
    <citation type="journal article" date="2015" name="Nature">
        <title>Complex archaea that bridge the gap between prokaryotes and eukaryotes.</title>
        <authorList>
            <person name="Spang A."/>
            <person name="Saw J.H."/>
            <person name="Jorgensen S.L."/>
            <person name="Zaremba-Niedzwiedzka K."/>
            <person name="Martijn J."/>
            <person name="Lind A.E."/>
            <person name="van Eijk R."/>
            <person name="Schleper C."/>
            <person name="Guy L."/>
            <person name="Ettema T.J."/>
        </authorList>
    </citation>
    <scope>NUCLEOTIDE SEQUENCE</scope>
</reference>
<gene>
    <name evidence="1" type="ORF">LCGC14_1351290</name>
</gene>